<dbReference type="GO" id="GO:0003700">
    <property type="term" value="F:DNA-binding transcription factor activity"/>
    <property type="evidence" value="ECO:0007669"/>
    <property type="project" value="InterPro"/>
</dbReference>
<dbReference type="PRINTS" id="PR00056">
    <property type="entry name" value="HSFDOMAIN"/>
</dbReference>
<proteinExistence type="inferred from homology"/>
<accession>A0A834U435</accession>
<dbReference type="SUPFAM" id="SSF46785">
    <property type="entry name" value="Winged helix' DNA-binding domain"/>
    <property type="match status" value="1"/>
</dbReference>
<evidence type="ECO:0000256" key="5">
    <source>
        <dbReference type="ARBA" id="ARBA00023125"/>
    </source>
</evidence>
<comment type="similarity">
    <text evidence="8">Belongs to the HSF family. Class A subfamily.</text>
</comment>
<dbReference type="GO" id="GO:0005634">
    <property type="term" value="C:nucleus"/>
    <property type="evidence" value="ECO:0007669"/>
    <property type="project" value="UniProtKB-SubCell"/>
</dbReference>
<keyword evidence="2" id="KW-0597">Phosphoprotein</keyword>
<protein>
    <submittedName>
        <fullName evidence="11">Heat shock factor protein HSF30 isoform X1</fullName>
    </submittedName>
</protein>
<dbReference type="Gene3D" id="1.10.10.10">
    <property type="entry name" value="Winged helix-like DNA-binding domain superfamily/Winged helix DNA-binding domain"/>
    <property type="match status" value="1"/>
</dbReference>
<dbReference type="EMBL" id="JAAIUW010000005">
    <property type="protein sequence ID" value="KAF7830459.1"/>
    <property type="molecule type" value="Genomic_DNA"/>
</dbReference>
<evidence type="ECO:0000256" key="2">
    <source>
        <dbReference type="ARBA" id="ARBA00022553"/>
    </source>
</evidence>
<dbReference type="OrthoDB" id="60033at2759"/>
<evidence type="ECO:0000259" key="10">
    <source>
        <dbReference type="PROSITE" id="PS00434"/>
    </source>
</evidence>
<dbReference type="InterPro" id="IPR000232">
    <property type="entry name" value="HSF_DNA-bd"/>
</dbReference>
<dbReference type="PANTHER" id="PTHR10015:SF338">
    <property type="entry name" value="HEAT STRESS TRANSCRIPTION FACTOR A-2"/>
    <property type="match status" value="1"/>
</dbReference>
<evidence type="ECO:0000256" key="8">
    <source>
        <dbReference type="ARBA" id="ARBA00061350"/>
    </source>
</evidence>
<feature type="coiled-coil region" evidence="9">
    <location>
        <begin position="155"/>
        <end position="196"/>
    </location>
</feature>
<comment type="subcellular location">
    <subcellularLocation>
        <location evidence="1">Nucleus</location>
    </subcellularLocation>
</comment>
<evidence type="ECO:0000256" key="3">
    <source>
        <dbReference type="ARBA" id="ARBA00023015"/>
    </source>
</evidence>
<feature type="domain" description="HSF-type DNA-binding" evidence="10">
    <location>
        <begin position="73"/>
        <end position="97"/>
    </location>
</feature>
<evidence type="ECO:0000256" key="6">
    <source>
        <dbReference type="ARBA" id="ARBA00023163"/>
    </source>
</evidence>
<dbReference type="AlphaFoldDB" id="A0A834U435"/>
<organism evidence="11 12">
    <name type="scientific">Senna tora</name>
    <dbReference type="NCBI Taxonomy" id="362788"/>
    <lineage>
        <taxon>Eukaryota</taxon>
        <taxon>Viridiplantae</taxon>
        <taxon>Streptophyta</taxon>
        <taxon>Embryophyta</taxon>
        <taxon>Tracheophyta</taxon>
        <taxon>Spermatophyta</taxon>
        <taxon>Magnoliopsida</taxon>
        <taxon>eudicotyledons</taxon>
        <taxon>Gunneridae</taxon>
        <taxon>Pentapetalae</taxon>
        <taxon>rosids</taxon>
        <taxon>fabids</taxon>
        <taxon>Fabales</taxon>
        <taxon>Fabaceae</taxon>
        <taxon>Caesalpinioideae</taxon>
        <taxon>Cassia clade</taxon>
        <taxon>Senna</taxon>
    </lineage>
</organism>
<sequence length="320" mass="36994">MKGLTVLKEEEAISSSSLSPRPMEALHEMGPPPFLTKTFDMVEDPSTNSIVSWNTARNSFIVWDSHSFCTTILPRYFKHSNFSSFLRQLNTYGFRKVDPDRWEFANEGFLGGERQLLKSIKRRRNRVSWVQSESKQKHGREACVEVGEYGLDQELERLRRDRKVLVKEIVRLRQQEQNSREKLKDVEDKLEKTEKKQQRILSFLAKALNNPSFVQQFGQKREGVEIGGKRRLKDREKIEEDGFSVSVMECEMESLLSLSAACEMKEPIATVWEELLKEEVVIGDCSQIDGAVEDLVENPDEWAQDLEELVDELGFMGNQP</sequence>
<dbReference type="SMART" id="SM00415">
    <property type="entry name" value="HSF"/>
    <property type="match status" value="1"/>
</dbReference>
<dbReference type="InterPro" id="IPR036388">
    <property type="entry name" value="WH-like_DNA-bd_sf"/>
</dbReference>
<dbReference type="Proteomes" id="UP000634136">
    <property type="component" value="Unassembled WGS sequence"/>
</dbReference>
<evidence type="ECO:0000256" key="1">
    <source>
        <dbReference type="ARBA" id="ARBA00004123"/>
    </source>
</evidence>
<dbReference type="GO" id="GO:0000978">
    <property type="term" value="F:RNA polymerase II cis-regulatory region sequence-specific DNA binding"/>
    <property type="evidence" value="ECO:0007669"/>
    <property type="project" value="TreeGrafter"/>
</dbReference>
<gene>
    <name evidence="11" type="ORF">G2W53_012792</name>
</gene>
<dbReference type="PROSITE" id="PS00434">
    <property type="entry name" value="HSF_DOMAIN"/>
    <property type="match status" value="1"/>
</dbReference>
<dbReference type="GO" id="GO:0034605">
    <property type="term" value="P:cellular response to heat"/>
    <property type="evidence" value="ECO:0007669"/>
    <property type="project" value="TreeGrafter"/>
</dbReference>
<dbReference type="Pfam" id="PF00447">
    <property type="entry name" value="HSF_DNA-bind"/>
    <property type="match status" value="1"/>
</dbReference>
<evidence type="ECO:0000256" key="4">
    <source>
        <dbReference type="ARBA" id="ARBA00023016"/>
    </source>
</evidence>
<comment type="caution">
    <text evidence="11">The sequence shown here is derived from an EMBL/GenBank/DDBJ whole genome shotgun (WGS) entry which is preliminary data.</text>
</comment>
<keyword evidence="7" id="KW-0539">Nucleus</keyword>
<keyword evidence="12" id="KW-1185">Reference proteome</keyword>
<evidence type="ECO:0000256" key="7">
    <source>
        <dbReference type="ARBA" id="ARBA00023242"/>
    </source>
</evidence>
<dbReference type="PANTHER" id="PTHR10015">
    <property type="entry name" value="HEAT SHOCK TRANSCRIPTION FACTOR"/>
    <property type="match status" value="1"/>
</dbReference>
<keyword evidence="5" id="KW-0238">DNA-binding</keyword>
<evidence type="ECO:0000313" key="11">
    <source>
        <dbReference type="EMBL" id="KAF7830459.1"/>
    </source>
</evidence>
<keyword evidence="4 11" id="KW-0346">Stress response</keyword>
<keyword evidence="6" id="KW-0804">Transcription</keyword>
<dbReference type="FunFam" id="1.10.10.10:FF:000057">
    <property type="entry name" value="Heat shock transcription factor 1"/>
    <property type="match status" value="1"/>
</dbReference>
<dbReference type="GO" id="GO:0006357">
    <property type="term" value="P:regulation of transcription by RNA polymerase II"/>
    <property type="evidence" value="ECO:0007669"/>
    <property type="project" value="TreeGrafter"/>
</dbReference>
<evidence type="ECO:0000256" key="9">
    <source>
        <dbReference type="SAM" id="Coils"/>
    </source>
</evidence>
<keyword evidence="3" id="KW-0805">Transcription regulation</keyword>
<name>A0A834U435_9FABA</name>
<evidence type="ECO:0000313" key="12">
    <source>
        <dbReference type="Proteomes" id="UP000634136"/>
    </source>
</evidence>
<reference evidence="11" key="1">
    <citation type="submission" date="2020-09" db="EMBL/GenBank/DDBJ databases">
        <title>Genome-Enabled Discovery of Anthraquinone Biosynthesis in Senna tora.</title>
        <authorList>
            <person name="Kang S.-H."/>
            <person name="Pandey R.P."/>
            <person name="Lee C.-M."/>
            <person name="Sim J.-S."/>
            <person name="Jeong J.-T."/>
            <person name="Choi B.-S."/>
            <person name="Jung M."/>
            <person name="Ginzburg D."/>
            <person name="Zhao K."/>
            <person name="Won S.Y."/>
            <person name="Oh T.-J."/>
            <person name="Yu Y."/>
            <person name="Kim N.-H."/>
            <person name="Lee O.R."/>
            <person name="Lee T.-H."/>
            <person name="Bashyal P."/>
            <person name="Kim T.-S."/>
            <person name="Lee W.-H."/>
            <person name="Kawkins C."/>
            <person name="Kim C.-K."/>
            <person name="Kim J.S."/>
            <person name="Ahn B.O."/>
            <person name="Rhee S.Y."/>
            <person name="Sohng J.K."/>
        </authorList>
    </citation>
    <scope>NUCLEOTIDE SEQUENCE</scope>
    <source>
        <tissue evidence="11">Leaf</tissue>
    </source>
</reference>
<dbReference type="InterPro" id="IPR036390">
    <property type="entry name" value="WH_DNA-bd_sf"/>
</dbReference>
<keyword evidence="9" id="KW-0175">Coiled coil</keyword>